<evidence type="ECO:0000313" key="3">
    <source>
        <dbReference type="Proteomes" id="UP000008914"/>
    </source>
</evidence>
<proteinExistence type="predicted"/>
<keyword evidence="2" id="KW-0413">Isomerase</keyword>
<dbReference type="RefSeq" id="WP_013492182.1">
    <property type="nucleotide sequence ID" value="NC_014830.1"/>
</dbReference>
<dbReference type="Gene3D" id="3.20.20.80">
    <property type="entry name" value="Glycosidases"/>
    <property type="match status" value="1"/>
</dbReference>
<dbReference type="EC" id="5.4.99.15" evidence="2"/>
<dbReference type="KEGG" id="ica:Intca_1350"/>
<dbReference type="GO" id="GO:0030980">
    <property type="term" value="P:alpha-glucan catabolic process"/>
    <property type="evidence" value="ECO:0007669"/>
    <property type="project" value="TreeGrafter"/>
</dbReference>
<dbReference type="GO" id="GO:0005992">
    <property type="term" value="P:trehalose biosynthetic process"/>
    <property type="evidence" value="ECO:0007669"/>
    <property type="project" value="TreeGrafter"/>
</dbReference>
<dbReference type="PANTHER" id="PTHR10357">
    <property type="entry name" value="ALPHA-AMYLASE FAMILY MEMBER"/>
    <property type="match status" value="1"/>
</dbReference>
<dbReference type="Gene3D" id="1.10.10.470">
    <property type="entry name" value="Maltooligosyl trehalose synthase, domain 4"/>
    <property type="match status" value="1"/>
</dbReference>
<feature type="domain" description="Glycosyl hydrolase family 13 catalytic" evidence="1">
    <location>
        <begin position="14"/>
        <end position="687"/>
    </location>
</feature>
<dbReference type="STRING" id="710696.Intca_1350"/>
<dbReference type="SUPFAM" id="SSF51445">
    <property type="entry name" value="(Trans)glycosidases"/>
    <property type="match status" value="1"/>
</dbReference>
<sequence length="820" mass="88929">MSAPRRVVSTYRLQLGPDLSFDDAAAQVRQLADLGVSHLYLSPILQASAGSSHGYDVVDHSRLADGLGGTAGFDRLVAAAHGVGLGLVVDVVPNHMTTPVPVLLAAPLWSLLKHGEASPYAPWFDIDWAAQDGKVLWPVLGDSLATVLAAGDLVVDRIEGERGVEAVLRYFDHVLPLAPRSQPGDDVGRMPLGSLLAQQHYRLASWREASSALNYRRFFDVTSLIALRVEDPGVFDATHRVIIEAVRNGQVDGLRIDHPDGLADPRGYLQRLSEATGDAWTVVEKILEGEERLPHDWDCAGTTGYDALFRVGGLFVDPRGSEPLTVLSEELLGDHQDLAAMSSDAKRHVVSSVLVAEVERLVRALRRALPGIPAASARRTLEALLVGMDRYRIYVHPGEPAGPEAGRELSSAATRGAAALGQPLEPTVVDAVVDLALGRAAGVADRTAESDFITRFQQTCGPVMAKAVEDTTFYRFVRLVALNEVGGDPAHFGVSATDFHAFAERLASEWPMTMTTLSTHDTKRSEDVRARLAVLAERPQEWAAWVRRARGLADAHRHGNVDALTEYFLWQNVVGAWPVDADRLAAYATKAAREAKLHTSWVDGDPAYEEVVSQFAAGITGDAAVGRHVEDWLVQTHVESRANILGQKAVQLLMPGVPDVYQGTQLVDLSLVDPDNRRPVDQADRARRLSRLDGGGLPTDLSDEKLLVTAAALRLRRERPDTFVGERAGYEPLPSSSEHLVGFRRGDRGGADVCVLVTRLAGRLRDRGGWGDEVVTLPTGRWRDRLSAKVVHGGDVPLSEVLPHPGWPVAVLVRDDGRSS</sequence>
<dbReference type="OrthoDB" id="9761577at2"/>
<dbReference type="Proteomes" id="UP000008914">
    <property type="component" value="Chromosome"/>
</dbReference>
<dbReference type="Pfam" id="PF00128">
    <property type="entry name" value="Alpha-amylase"/>
    <property type="match status" value="1"/>
</dbReference>
<dbReference type="HOGENOM" id="CLU_005045_1_0_11"/>
<dbReference type="InterPro" id="IPR017853">
    <property type="entry name" value="GH"/>
</dbReference>
<dbReference type="InterPro" id="IPR006047">
    <property type="entry name" value="GH13_cat_dom"/>
</dbReference>
<reference evidence="2 3" key="1">
    <citation type="journal article" date="2010" name="Stand. Genomic Sci.">
        <title>Complete genome sequence of Intrasporangium calvum type strain (7 KIP).</title>
        <authorList>
            <person name="Del Rio T.G."/>
            <person name="Chertkov O."/>
            <person name="Yasawong M."/>
            <person name="Lucas S."/>
            <person name="Deshpande S."/>
            <person name="Cheng J.F."/>
            <person name="Detter C."/>
            <person name="Tapia R."/>
            <person name="Han C."/>
            <person name="Goodwin L."/>
            <person name="Pitluck S."/>
            <person name="Liolios K."/>
            <person name="Ivanova N."/>
            <person name="Mavromatis K."/>
            <person name="Pati A."/>
            <person name="Chen A."/>
            <person name="Palaniappan K."/>
            <person name="Land M."/>
            <person name="Hauser L."/>
            <person name="Chang Y.J."/>
            <person name="Jeffries C.D."/>
            <person name="Rohde M."/>
            <person name="Pukall R."/>
            <person name="Sikorski J."/>
            <person name="Goker M."/>
            <person name="Woyke T."/>
            <person name="Bristow J."/>
            <person name="Eisen J.A."/>
            <person name="Markowitz V."/>
            <person name="Hugenholtz P."/>
            <person name="Kyrpides N.C."/>
            <person name="Klenk H.P."/>
            <person name="Lapidus A."/>
        </authorList>
    </citation>
    <scope>NUCLEOTIDE SEQUENCE [LARGE SCALE GENOMIC DNA]</scope>
    <source>
        <strain evidence="3">ATCC 23552 / DSM 43043 / JCM 3097 / NBRC 12989 / 7 KIP</strain>
    </source>
</reference>
<dbReference type="GO" id="GO:0047470">
    <property type="term" value="F:(1,4)-alpha-D-glucan 1-alpha-D-glucosylmutase activity"/>
    <property type="evidence" value="ECO:0007669"/>
    <property type="project" value="UniProtKB-EC"/>
</dbReference>
<dbReference type="EMBL" id="CP002343">
    <property type="protein sequence ID" value="ADU47866.1"/>
    <property type="molecule type" value="Genomic_DNA"/>
</dbReference>
<dbReference type="SMART" id="SM00642">
    <property type="entry name" value="Aamy"/>
    <property type="match status" value="1"/>
</dbReference>
<name>E6S6B5_INTC7</name>
<dbReference type="InterPro" id="IPR012767">
    <property type="entry name" value="Trehalose_TreY"/>
</dbReference>
<keyword evidence="3" id="KW-1185">Reference proteome</keyword>
<dbReference type="NCBIfam" id="TIGR02401">
    <property type="entry name" value="trehalose_TreY"/>
    <property type="match status" value="1"/>
</dbReference>
<gene>
    <name evidence="2" type="ordered locus">Intca_1350</name>
</gene>
<organism evidence="2 3">
    <name type="scientific">Intrasporangium calvum (strain ATCC 23552 / DSM 43043 / JCM 3097 / NBRC 12989 / NCIMB 10167 / NRRL B-3866 / 7 KIP)</name>
    <dbReference type="NCBI Taxonomy" id="710696"/>
    <lineage>
        <taxon>Bacteria</taxon>
        <taxon>Bacillati</taxon>
        <taxon>Actinomycetota</taxon>
        <taxon>Actinomycetes</taxon>
        <taxon>Micrococcales</taxon>
        <taxon>Intrasporangiaceae</taxon>
        <taxon>Intrasporangium</taxon>
    </lineage>
</organism>
<dbReference type="InterPro" id="IPR013797">
    <property type="entry name" value="Maltooligo_trehalose_synth_4"/>
</dbReference>
<dbReference type="PANTHER" id="PTHR10357:SF216">
    <property type="entry name" value="MALTOOLIGOSYL TREHALOSE SYNTHASE-RELATED"/>
    <property type="match status" value="1"/>
</dbReference>
<dbReference type="Gene3D" id="3.30.1590.10">
    <property type="entry name" value="Maltooligosyl trehalose synthase, domain 2"/>
    <property type="match status" value="1"/>
</dbReference>
<dbReference type="eggNOG" id="COG3280">
    <property type="taxonomic scope" value="Bacteria"/>
</dbReference>
<dbReference type="CDD" id="cd11336">
    <property type="entry name" value="AmyAc_MTSase"/>
    <property type="match status" value="1"/>
</dbReference>
<dbReference type="AlphaFoldDB" id="E6S6B5"/>
<accession>E6S6B5</accession>
<evidence type="ECO:0000313" key="2">
    <source>
        <dbReference type="EMBL" id="ADU47866.1"/>
    </source>
</evidence>
<evidence type="ECO:0000259" key="1">
    <source>
        <dbReference type="SMART" id="SM00642"/>
    </source>
</evidence>
<dbReference type="Gene3D" id="1.10.150.200">
    <property type="entry name" value="Maltooligosyl trehalose synthase, domain 3"/>
    <property type="match status" value="1"/>
</dbReference>
<protein>
    <submittedName>
        <fullName evidence="2">Maltooligosyl trehalose synthase</fullName>
        <ecNumber evidence="2">5.4.99.15</ecNumber>
    </submittedName>
</protein>